<keyword evidence="4" id="KW-0012">Acyltransferase</keyword>
<feature type="domain" description="Mannose-1-phosphate guanyltransferase C-terminal" evidence="5">
    <location>
        <begin position="72"/>
        <end position="156"/>
    </location>
</feature>
<evidence type="ECO:0000256" key="1">
    <source>
        <dbReference type="ARBA" id="ARBA00007707"/>
    </source>
</evidence>
<dbReference type="AlphaFoldDB" id="A0A1T4YSQ6"/>
<evidence type="ECO:0000259" key="5">
    <source>
        <dbReference type="Pfam" id="PF25087"/>
    </source>
</evidence>
<dbReference type="STRING" id="48467.SAMN02745166_04113"/>
<accession>A0A1T4YSQ6</accession>
<keyword evidence="3 6" id="KW-0808">Transferase</keyword>
<reference evidence="7" key="1">
    <citation type="submission" date="2017-02" db="EMBL/GenBank/DDBJ databases">
        <authorList>
            <person name="Varghese N."/>
            <person name="Submissions S."/>
        </authorList>
    </citation>
    <scope>NUCLEOTIDE SEQUENCE [LARGE SCALE GENOMIC DNA]</scope>
    <source>
        <strain evidence="7">ATCC 700200</strain>
    </source>
</reference>
<dbReference type="Gene3D" id="2.160.10.10">
    <property type="entry name" value="Hexapeptide repeat proteins"/>
    <property type="match status" value="1"/>
</dbReference>
<evidence type="ECO:0000313" key="6">
    <source>
        <dbReference type="EMBL" id="SKB04819.1"/>
    </source>
</evidence>
<evidence type="ECO:0000256" key="3">
    <source>
        <dbReference type="ARBA" id="ARBA00022679"/>
    </source>
</evidence>
<protein>
    <submittedName>
        <fullName evidence="6">Transferase hexapeptide (Six repeat-containing protein)</fullName>
    </submittedName>
</protein>
<name>A0A1T4YSQ6_9BACT</name>
<dbReference type="SUPFAM" id="SSF51161">
    <property type="entry name" value="Trimeric LpxA-like enzymes"/>
    <property type="match status" value="1"/>
</dbReference>
<dbReference type="PANTHER" id="PTHR43584">
    <property type="entry name" value="NUCLEOTIDYL TRANSFERASE"/>
    <property type="match status" value="1"/>
</dbReference>
<dbReference type="Pfam" id="PF00132">
    <property type="entry name" value="Hexapep"/>
    <property type="match status" value="1"/>
</dbReference>
<dbReference type="InterPro" id="IPR050065">
    <property type="entry name" value="GlmU-like"/>
</dbReference>
<evidence type="ECO:0000256" key="4">
    <source>
        <dbReference type="ARBA" id="ARBA00023315"/>
    </source>
</evidence>
<dbReference type="EMBL" id="FUYE01000017">
    <property type="protein sequence ID" value="SKB04819.1"/>
    <property type="molecule type" value="Genomic_DNA"/>
</dbReference>
<dbReference type="PANTHER" id="PTHR43584:SF8">
    <property type="entry name" value="N-ACETYLMURAMATE ALPHA-1-PHOSPHATE URIDYLYLTRANSFERASE"/>
    <property type="match status" value="1"/>
</dbReference>
<dbReference type="OrthoDB" id="9779868at2"/>
<dbReference type="InterPro" id="IPR011004">
    <property type="entry name" value="Trimer_LpxA-like_sf"/>
</dbReference>
<dbReference type="Proteomes" id="UP000190774">
    <property type="component" value="Unassembled WGS sequence"/>
</dbReference>
<dbReference type="Pfam" id="PF25087">
    <property type="entry name" value="GMPPB_C"/>
    <property type="match status" value="1"/>
</dbReference>
<dbReference type="GO" id="GO:0016779">
    <property type="term" value="F:nucleotidyltransferase activity"/>
    <property type="evidence" value="ECO:0007669"/>
    <property type="project" value="UniProtKB-ARBA"/>
</dbReference>
<dbReference type="RefSeq" id="WP_078815269.1">
    <property type="nucleotide sequence ID" value="NZ_FUYE01000017.1"/>
</dbReference>
<gene>
    <name evidence="6" type="ORF">SAMN02745166_04113</name>
</gene>
<comment type="similarity">
    <text evidence="2">In the N-terminal section; belongs to the N-acetylglucosamine-1-phosphate uridyltransferase family.</text>
</comment>
<dbReference type="InterPro" id="IPR056729">
    <property type="entry name" value="GMPPB_C"/>
</dbReference>
<dbReference type="InterPro" id="IPR001451">
    <property type="entry name" value="Hexapep"/>
</dbReference>
<organism evidence="6 7">
    <name type="scientific">Prosthecobacter debontii</name>
    <dbReference type="NCBI Taxonomy" id="48467"/>
    <lineage>
        <taxon>Bacteria</taxon>
        <taxon>Pseudomonadati</taxon>
        <taxon>Verrucomicrobiota</taxon>
        <taxon>Verrucomicrobiia</taxon>
        <taxon>Verrucomicrobiales</taxon>
        <taxon>Verrucomicrobiaceae</taxon>
        <taxon>Prosthecobacter</taxon>
    </lineage>
</organism>
<evidence type="ECO:0000256" key="2">
    <source>
        <dbReference type="ARBA" id="ARBA00007947"/>
    </source>
</evidence>
<evidence type="ECO:0000313" key="7">
    <source>
        <dbReference type="Proteomes" id="UP000190774"/>
    </source>
</evidence>
<sequence>MFLPADYLDLNRTQHSILFPAAEPVWAALSKIESYLEFRLQRELRCAIPPGAFIGEDVFIDEGTTIEPGAVIKGPAWIGKNCVIRAGCYIRENVIVGNACVLGNSCEFKNCVVFDHCEVPHYNYVGDSILGYKAHLGAGVVLSNVRLDRSEVVVTDGKTSHRTGLKKFGAVIGDHAEIGCNSVINPGTIIGRRSIVYPLTSFSGVLPGDSILKTRQQQQVVKRMV</sequence>
<proteinExistence type="inferred from homology"/>
<comment type="similarity">
    <text evidence="1">In the C-terminal section; belongs to the transferase hexapeptide repeat family.</text>
</comment>
<dbReference type="CDD" id="cd05636">
    <property type="entry name" value="LbH_G1P_TT_C_like"/>
    <property type="match status" value="1"/>
</dbReference>
<keyword evidence="7" id="KW-1185">Reference proteome</keyword>
<dbReference type="GO" id="GO:0016746">
    <property type="term" value="F:acyltransferase activity"/>
    <property type="evidence" value="ECO:0007669"/>
    <property type="project" value="UniProtKB-KW"/>
</dbReference>